<evidence type="ECO:0000256" key="1">
    <source>
        <dbReference type="SAM" id="MobiDB-lite"/>
    </source>
</evidence>
<reference evidence="2 3" key="1">
    <citation type="journal article" date="2014" name="Genome Biol. Evol.">
        <title>The secreted proteins of Achlya hypogyna and Thraustotheca clavata identify the ancestral oomycete secretome and reveal gene acquisitions by horizontal gene transfer.</title>
        <authorList>
            <person name="Misner I."/>
            <person name="Blouin N."/>
            <person name="Leonard G."/>
            <person name="Richards T.A."/>
            <person name="Lane C.E."/>
        </authorList>
    </citation>
    <scope>NUCLEOTIDE SEQUENCE [LARGE SCALE GENOMIC DNA]</scope>
    <source>
        <strain evidence="2 3">ATCC 48635</strain>
    </source>
</reference>
<evidence type="ECO:0000313" key="3">
    <source>
        <dbReference type="Proteomes" id="UP000243579"/>
    </source>
</evidence>
<organism evidence="2 3">
    <name type="scientific">Achlya hypogyna</name>
    <name type="common">Oomycete</name>
    <name type="synonym">Protoachlya hypogyna</name>
    <dbReference type="NCBI Taxonomy" id="1202772"/>
    <lineage>
        <taxon>Eukaryota</taxon>
        <taxon>Sar</taxon>
        <taxon>Stramenopiles</taxon>
        <taxon>Oomycota</taxon>
        <taxon>Saprolegniomycetes</taxon>
        <taxon>Saprolegniales</taxon>
        <taxon>Achlyaceae</taxon>
        <taxon>Achlya</taxon>
    </lineage>
</organism>
<dbReference type="EMBL" id="JNBR01000013">
    <property type="protein sequence ID" value="OQS01182.1"/>
    <property type="molecule type" value="Genomic_DNA"/>
</dbReference>
<dbReference type="AlphaFoldDB" id="A0A1V9ZT29"/>
<feature type="region of interest" description="Disordered" evidence="1">
    <location>
        <begin position="1"/>
        <end position="29"/>
    </location>
</feature>
<sequence length="170" mass="18396">MGSGCSKGAVDGPPAFTPSAQWNDKRQESAEEIVVPMTNDEFALRTLQYDATGKGIFEKFEVRQGVPIRHSSDSEVDSDEELYEPPHVIDDDADRAATAKMLANPVLDVQIDDQQEQAQKSPVRPRAFGARIVAPVASVGILPGLYEATKAPPTPETDVPVLSRAKPRGQ</sequence>
<protein>
    <submittedName>
        <fullName evidence="2">Uncharacterized protein</fullName>
    </submittedName>
</protein>
<keyword evidence="3" id="KW-1185">Reference proteome</keyword>
<dbReference type="Proteomes" id="UP000243579">
    <property type="component" value="Unassembled WGS sequence"/>
</dbReference>
<gene>
    <name evidence="2" type="ORF">ACHHYP_01784</name>
</gene>
<accession>A0A1V9ZT29</accession>
<evidence type="ECO:0000313" key="2">
    <source>
        <dbReference type="EMBL" id="OQS01182.1"/>
    </source>
</evidence>
<proteinExistence type="predicted"/>
<dbReference type="OrthoDB" id="10403872at2759"/>
<comment type="caution">
    <text evidence="2">The sequence shown here is derived from an EMBL/GenBank/DDBJ whole genome shotgun (WGS) entry which is preliminary data.</text>
</comment>
<feature type="region of interest" description="Disordered" evidence="1">
    <location>
        <begin position="146"/>
        <end position="170"/>
    </location>
</feature>
<name>A0A1V9ZT29_ACHHY</name>